<sequence length="64" mass="7034">IGLSFSSGNVSFASRDGGPPRRAKKQMDFHLTNPRDPRSRNSISGFGRRSLNNTTSPTASWLQL</sequence>
<proteinExistence type="predicted"/>
<gene>
    <name evidence="2" type="ORF">CR201_G0040370</name>
</gene>
<evidence type="ECO:0000313" key="2">
    <source>
        <dbReference type="EMBL" id="PNJ85864.1"/>
    </source>
</evidence>
<dbReference type="AlphaFoldDB" id="A0A2J8XV46"/>
<feature type="compositionally biased region" description="Basic and acidic residues" evidence="1">
    <location>
        <begin position="25"/>
        <end position="39"/>
    </location>
</feature>
<protein>
    <submittedName>
        <fullName evidence="2">TBL2 isoform 15</fullName>
    </submittedName>
</protein>
<feature type="non-terminal residue" evidence="2">
    <location>
        <position position="1"/>
    </location>
</feature>
<comment type="caution">
    <text evidence="2">The sequence shown here is derived from an EMBL/GenBank/DDBJ whole genome shotgun (WGS) entry which is preliminary data.</text>
</comment>
<dbReference type="EMBL" id="NDHI03003309">
    <property type="protein sequence ID" value="PNJ85864.1"/>
    <property type="molecule type" value="Genomic_DNA"/>
</dbReference>
<name>A0A2J8XV46_PONAB</name>
<organism evidence="2">
    <name type="scientific">Pongo abelii</name>
    <name type="common">Sumatran orangutan</name>
    <name type="synonym">Pongo pygmaeus abelii</name>
    <dbReference type="NCBI Taxonomy" id="9601"/>
    <lineage>
        <taxon>Eukaryota</taxon>
        <taxon>Metazoa</taxon>
        <taxon>Chordata</taxon>
        <taxon>Craniata</taxon>
        <taxon>Vertebrata</taxon>
        <taxon>Euteleostomi</taxon>
        <taxon>Mammalia</taxon>
        <taxon>Eutheria</taxon>
        <taxon>Euarchontoglires</taxon>
        <taxon>Primates</taxon>
        <taxon>Haplorrhini</taxon>
        <taxon>Catarrhini</taxon>
        <taxon>Hominidae</taxon>
        <taxon>Pongo</taxon>
    </lineage>
</organism>
<feature type="compositionally biased region" description="Polar residues" evidence="1">
    <location>
        <begin position="1"/>
        <end position="12"/>
    </location>
</feature>
<feature type="compositionally biased region" description="Polar residues" evidence="1">
    <location>
        <begin position="40"/>
        <end position="64"/>
    </location>
</feature>
<accession>A0A2J8XV46</accession>
<evidence type="ECO:0000256" key="1">
    <source>
        <dbReference type="SAM" id="MobiDB-lite"/>
    </source>
</evidence>
<feature type="region of interest" description="Disordered" evidence="1">
    <location>
        <begin position="1"/>
        <end position="64"/>
    </location>
</feature>
<reference evidence="2" key="1">
    <citation type="submission" date="2017-12" db="EMBL/GenBank/DDBJ databases">
        <title>High-resolution comparative analysis of great ape genomes.</title>
        <authorList>
            <person name="Pollen A."/>
            <person name="Hastie A."/>
            <person name="Hormozdiari F."/>
            <person name="Dougherty M."/>
            <person name="Liu R."/>
            <person name="Chaisson M."/>
            <person name="Hoppe E."/>
            <person name="Hill C."/>
            <person name="Pang A."/>
            <person name="Hillier L."/>
            <person name="Baker C."/>
            <person name="Armstrong J."/>
            <person name="Shendure J."/>
            <person name="Paten B."/>
            <person name="Wilson R."/>
            <person name="Chao H."/>
            <person name="Schneider V."/>
            <person name="Ventura M."/>
            <person name="Kronenberg Z."/>
            <person name="Murali S."/>
            <person name="Gordon D."/>
            <person name="Cantsilieris S."/>
            <person name="Munson K."/>
            <person name="Nelson B."/>
            <person name="Raja A."/>
            <person name="Underwood J."/>
            <person name="Diekhans M."/>
            <person name="Fiddes I."/>
            <person name="Haussler D."/>
            <person name="Eichler E."/>
        </authorList>
    </citation>
    <scope>NUCLEOTIDE SEQUENCE [LARGE SCALE GENOMIC DNA]</scope>
    <source>
        <strain evidence="2">Susie</strain>
    </source>
</reference>